<keyword evidence="2" id="KW-1185">Reference proteome</keyword>
<reference evidence="1 2" key="1">
    <citation type="submission" date="2021-03" db="EMBL/GenBank/DDBJ databases">
        <title>Whole genome sequence of Metabacillus bambusae BG109.</title>
        <authorList>
            <person name="Jeong J.W."/>
        </authorList>
    </citation>
    <scope>NUCLEOTIDE SEQUENCE [LARGE SCALE GENOMIC DNA]</scope>
    <source>
        <strain evidence="1 2">BG109</strain>
    </source>
</reference>
<comment type="caution">
    <text evidence="1">The sequence shown here is derived from an EMBL/GenBank/DDBJ whole genome shotgun (WGS) entry which is preliminary data.</text>
</comment>
<name>A0ABS3MX56_9BACI</name>
<evidence type="ECO:0000313" key="1">
    <source>
        <dbReference type="EMBL" id="MBO1510263.1"/>
    </source>
</evidence>
<dbReference type="Proteomes" id="UP000663981">
    <property type="component" value="Unassembled WGS sequence"/>
</dbReference>
<gene>
    <name evidence="1" type="ORF">I7822_00955</name>
</gene>
<organism evidence="1 2">
    <name type="scientific">Metabacillus bambusae</name>
    <dbReference type="NCBI Taxonomy" id="2795218"/>
    <lineage>
        <taxon>Bacteria</taxon>
        <taxon>Bacillati</taxon>
        <taxon>Bacillota</taxon>
        <taxon>Bacilli</taxon>
        <taxon>Bacillales</taxon>
        <taxon>Bacillaceae</taxon>
        <taxon>Metabacillus</taxon>
    </lineage>
</organism>
<protein>
    <recommendedName>
        <fullName evidence="3">Sporulation histidine kinase inhibitor Sda</fullName>
    </recommendedName>
</protein>
<evidence type="ECO:0000313" key="2">
    <source>
        <dbReference type="Proteomes" id="UP000663981"/>
    </source>
</evidence>
<dbReference type="EMBL" id="JAGDEL010000001">
    <property type="protein sequence ID" value="MBO1510263.1"/>
    <property type="molecule type" value="Genomic_DNA"/>
</dbReference>
<evidence type="ECO:0008006" key="3">
    <source>
        <dbReference type="Google" id="ProtNLM"/>
    </source>
</evidence>
<dbReference type="RefSeq" id="WP_207974931.1">
    <property type="nucleotide sequence ID" value="NZ_JAGDEL010000001.1"/>
</dbReference>
<accession>A0ABS3MX56</accession>
<proteinExistence type="predicted"/>
<sequence>MSNLTLKHYFLEVTERIKMEEALFQHLSVNVDEVLSLDDHTLLELYNSRIVKKSIS</sequence>